<accession>A0AAV8ZET2</accession>
<dbReference type="GO" id="GO:0035091">
    <property type="term" value="F:phosphatidylinositol binding"/>
    <property type="evidence" value="ECO:0007669"/>
    <property type="project" value="TreeGrafter"/>
</dbReference>
<keyword evidence="5" id="KW-1185">Reference proteome</keyword>
<keyword evidence="1" id="KW-1133">Transmembrane helix</keyword>
<keyword evidence="1" id="KW-0472">Membrane</keyword>
<evidence type="ECO:0000313" key="5">
    <source>
        <dbReference type="Proteomes" id="UP001162156"/>
    </source>
</evidence>
<dbReference type="GO" id="GO:0005770">
    <property type="term" value="C:late endosome"/>
    <property type="evidence" value="ECO:0007669"/>
    <property type="project" value="TreeGrafter"/>
</dbReference>
<gene>
    <name evidence="4" type="ORF">NQ314_005721</name>
</gene>
<evidence type="ECO:0008006" key="6">
    <source>
        <dbReference type="Google" id="ProtNLM"/>
    </source>
</evidence>
<dbReference type="Gene3D" id="1.10.167.10">
    <property type="entry name" value="Regulator of G-protein Signalling 4, domain 2"/>
    <property type="match status" value="1"/>
</dbReference>
<dbReference type="SMART" id="SM00313">
    <property type="entry name" value="PXA"/>
    <property type="match status" value="1"/>
</dbReference>
<organism evidence="4 5">
    <name type="scientific">Rhamnusium bicolor</name>
    <dbReference type="NCBI Taxonomy" id="1586634"/>
    <lineage>
        <taxon>Eukaryota</taxon>
        <taxon>Metazoa</taxon>
        <taxon>Ecdysozoa</taxon>
        <taxon>Arthropoda</taxon>
        <taxon>Hexapoda</taxon>
        <taxon>Insecta</taxon>
        <taxon>Pterygota</taxon>
        <taxon>Neoptera</taxon>
        <taxon>Endopterygota</taxon>
        <taxon>Coleoptera</taxon>
        <taxon>Polyphaga</taxon>
        <taxon>Cucujiformia</taxon>
        <taxon>Chrysomeloidea</taxon>
        <taxon>Cerambycidae</taxon>
        <taxon>Lepturinae</taxon>
        <taxon>Rhagiini</taxon>
        <taxon>Rhamnusium</taxon>
    </lineage>
</organism>
<evidence type="ECO:0000313" key="4">
    <source>
        <dbReference type="EMBL" id="KAJ8962459.1"/>
    </source>
</evidence>
<keyword evidence="1" id="KW-0812">Transmembrane</keyword>
<feature type="domain" description="RGS" evidence="2">
    <location>
        <begin position="324"/>
        <end position="456"/>
    </location>
</feature>
<dbReference type="Pfam" id="PF02194">
    <property type="entry name" value="PXA"/>
    <property type="match status" value="1"/>
</dbReference>
<evidence type="ECO:0000259" key="2">
    <source>
        <dbReference type="PROSITE" id="PS50132"/>
    </source>
</evidence>
<dbReference type="InterPro" id="IPR044926">
    <property type="entry name" value="RGS_subdomain_2"/>
</dbReference>
<comment type="caution">
    <text evidence="4">The sequence shown here is derived from an EMBL/GenBank/DDBJ whole genome shotgun (WGS) entry which is preliminary data.</text>
</comment>
<dbReference type="PANTHER" id="PTHR22775">
    <property type="entry name" value="SORTING NEXIN"/>
    <property type="match status" value="1"/>
</dbReference>
<dbReference type="PROSITE" id="PS50132">
    <property type="entry name" value="RGS"/>
    <property type="match status" value="1"/>
</dbReference>
<dbReference type="SMART" id="SM00315">
    <property type="entry name" value="RGS"/>
    <property type="match status" value="1"/>
</dbReference>
<dbReference type="AlphaFoldDB" id="A0AAV8ZET2"/>
<dbReference type="SUPFAM" id="SSF48097">
    <property type="entry name" value="Regulator of G-protein signaling, RGS"/>
    <property type="match status" value="1"/>
</dbReference>
<dbReference type="PANTHER" id="PTHR22775:SF44">
    <property type="entry name" value="SORTING NEXIN-14"/>
    <property type="match status" value="1"/>
</dbReference>
<dbReference type="InterPro" id="IPR016137">
    <property type="entry name" value="RGS"/>
</dbReference>
<reference evidence="4" key="1">
    <citation type="journal article" date="2023" name="Insect Mol. Biol.">
        <title>Genome sequencing provides insights into the evolution of gene families encoding plant cell wall-degrading enzymes in longhorned beetles.</title>
        <authorList>
            <person name="Shin N.R."/>
            <person name="Okamura Y."/>
            <person name="Kirsch R."/>
            <person name="Pauchet Y."/>
        </authorList>
    </citation>
    <scope>NUCLEOTIDE SEQUENCE</scope>
    <source>
        <strain evidence="4">RBIC_L_NR</strain>
    </source>
</reference>
<name>A0AAV8ZET2_9CUCU</name>
<dbReference type="Proteomes" id="UP001162156">
    <property type="component" value="Unassembled WGS sequence"/>
</dbReference>
<protein>
    <recommendedName>
        <fullName evidence="6">PXA domain-containing protein</fullName>
    </recommendedName>
</protein>
<feature type="transmembrane region" description="Helical" evidence="1">
    <location>
        <begin position="18"/>
        <end position="37"/>
    </location>
</feature>
<sequence length="483" mass="56225">MISQYILEIIGLVTNDKLIRSSVIVVTLCSILLGIFISVPLAILTYTCYISGYVTAWFLIKYPNKVTEYLQRLISFYHGRISLKKALKYSCSICDDLSCRRHQKTVSVTPWKYLRISRELNESVEQFYNRIIENFITSWYGEFTEDSDFLNELHYCLRHASATVINRFLELDVADIIANKLIPCAVKHVDDHIYIQQIAKLKNVRFNDFAVEYLGKRLHPAATNRENEYEYLQHLVSAVLTHILPDTYLKCRNYSVIIREILTGWVFLPLMDVLADPDIINSLVILAITYKPKKSSHINQSIETVEFLENYVIVNKKTSPFATNLNKIKSNTDLLYAFMQFLKKQEHVNLLQFCLDVDDFNAKLLTPDISKKQHHELHLEAVKLYKDFLDKDSINFIGCPVTVSDDYNYLVKDIYSLDKLTELSKLLYSAYEHIFNILESVWLPQFFHSNEFYSYICGSKITPIYNKPNRSTLLNFGSPVKDR</sequence>
<evidence type="ECO:0000256" key="1">
    <source>
        <dbReference type="SAM" id="Phobius"/>
    </source>
</evidence>
<dbReference type="GO" id="GO:0097352">
    <property type="term" value="P:autophagosome maturation"/>
    <property type="evidence" value="ECO:0007669"/>
    <property type="project" value="TreeGrafter"/>
</dbReference>
<dbReference type="InterPro" id="IPR036305">
    <property type="entry name" value="RGS_sf"/>
</dbReference>
<dbReference type="InterPro" id="IPR003114">
    <property type="entry name" value="Phox_assoc"/>
</dbReference>
<dbReference type="PROSITE" id="PS51207">
    <property type="entry name" value="PXA"/>
    <property type="match status" value="1"/>
</dbReference>
<proteinExistence type="predicted"/>
<feature type="domain" description="PXA" evidence="3">
    <location>
        <begin position="117"/>
        <end position="292"/>
    </location>
</feature>
<evidence type="ECO:0000259" key="3">
    <source>
        <dbReference type="PROSITE" id="PS51207"/>
    </source>
</evidence>
<dbReference type="EMBL" id="JANEYF010001585">
    <property type="protein sequence ID" value="KAJ8962459.1"/>
    <property type="molecule type" value="Genomic_DNA"/>
</dbReference>
<dbReference type="Pfam" id="PF00615">
    <property type="entry name" value="RGS"/>
    <property type="match status" value="1"/>
</dbReference>